<comment type="caution">
    <text evidence="8">The sequence shown here is derived from an EMBL/GenBank/DDBJ whole genome shotgun (WGS) entry which is preliminary data.</text>
</comment>
<evidence type="ECO:0000256" key="5">
    <source>
        <dbReference type="ARBA" id="ARBA00022840"/>
    </source>
</evidence>
<dbReference type="FunFam" id="3.40.50.300:FF:000013">
    <property type="entry name" value="PhoH family ATPase"/>
    <property type="match status" value="1"/>
</dbReference>
<dbReference type="EMBL" id="JAQMJT010000009">
    <property type="protein sequence ID" value="MDB8614388.1"/>
    <property type="molecule type" value="Genomic_DNA"/>
</dbReference>
<gene>
    <name evidence="8" type="ORF">PNU26_08270</name>
</gene>
<evidence type="ECO:0000259" key="7">
    <source>
        <dbReference type="Pfam" id="PF02562"/>
    </source>
</evidence>
<sequence length="354" mass="39395">MQEYSVEITLNHPDDVLSLFGTNERHLKLIEENLNVIIHARTERVQILGDDEESVELARLTIQALLVLVERGMLVNTSDVVAALTMAQDGSIDKFVALYEEEIIKDNSGKPIRVKTLGQKVYVDSIKNHDVVFGIGPAGTGKTFLAVTLAVTALKRGQVKRIVLTRPAVEAGESLGFLPGDLKEKVDPYLRPVYDALYQILGKEQTTRLMEREIIEIAPLAYMRGRTLEDAFVILDEAQNTTIMQMKMFLTRLGFNSKMIVNGDMSQIDLPRRVKSGLVDAMEKLKGIKAIDFVHFSASDVVRHPVVADIINAYEKDAPKLDFEGKSEEANKVEEEVASGLTEYPVIGAEDLKK</sequence>
<comment type="similarity">
    <text evidence="2">Belongs to the PhoH family.</text>
</comment>
<evidence type="ECO:0000256" key="6">
    <source>
        <dbReference type="ARBA" id="ARBA00039970"/>
    </source>
</evidence>
<evidence type="ECO:0000256" key="1">
    <source>
        <dbReference type="ARBA" id="ARBA00004496"/>
    </source>
</evidence>
<evidence type="ECO:0000313" key="8">
    <source>
        <dbReference type="EMBL" id="MDB8614388.1"/>
    </source>
</evidence>
<dbReference type="PANTHER" id="PTHR30473">
    <property type="entry name" value="PROTEIN PHOH"/>
    <property type="match status" value="1"/>
</dbReference>
<evidence type="ECO:0000256" key="4">
    <source>
        <dbReference type="ARBA" id="ARBA00022741"/>
    </source>
</evidence>
<dbReference type="InterPro" id="IPR003714">
    <property type="entry name" value="PhoH"/>
</dbReference>
<proteinExistence type="inferred from homology"/>
<dbReference type="AlphaFoldDB" id="A0AAW6DCU8"/>
<name>A0AAW6DCU8_STRSL</name>
<dbReference type="GO" id="GO:0005829">
    <property type="term" value="C:cytosol"/>
    <property type="evidence" value="ECO:0007669"/>
    <property type="project" value="TreeGrafter"/>
</dbReference>
<protein>
    <recommendedName>
        <fullName evidence="6">PhoH-like protein</fullName>
    </recommendedName>
</protein>
<keyword evidence="3" id="KW-0963">Cytoplasm</keyword>
<comment type="subcellular location">
    <subcellularLocation>
        <location evidence="1">Cytoplasm</location>
    </subcellularLocation>
</comment>
<dbReference type="Gene3D" id="3.40.50.300">
    <property type="entry name" value="P-loop containing nucleotide triphosphate hydrolases"/>
    <property type="match status" value="1"/>
</dbReference>
<dbReference type="PANTHER" id="PTHR30473:SF1">
    <property type="entry name" value="PHOH-LIKE PROTEIN"/>
    <property type="match status" value="1"/>
</dbReference>
<dbReference type="Pfam" id="PF02562">
    <property type="entry name" value="PhoH"/>
    <property type="match status" value="1"/>
</dbReference>
<dbReference type="InterPro" id="IPR027417">
    <property type="entry name" value="P-loop_NTPase"/>
</dbReference>
<dbReference type="InterPro" id="IPR051451">
    <property type="entry name" value="PhoH2-like"/>
</dbReference>
<accession>A0AAW6DCU8</accession>
<feature type="domain" description="PhoH-like protein" evidence="7">
    <location>
        <begin position="112"/>
        <end position="315"/>
    </location>
</feature>
<evidence type="ECO:0000313" key="9">
    <source>
        <dbReference type="Proteomes" id="UP001210204"/>
    </source>
</evidence>
<dbReference type="GO" id="GO:0005524">
    <property type="term" value="F:ATP binding"/>
    <property type="evidence" value="ECO:0007669"/>
    <property type="project" value="UniProtKB-KW"/>
</dbReference>
<dbReference type="KEGG" id="ssah:HSISS4_00359"/>
<dbReference type="SUPFAM" id="SSF52540">
    <property type="entry name" value="P-loop containing nucleoside triphosphate hydrolases"/>
    <property type="match status" value="1"/>
</dbReference>
<keyword evidence="5" id="KW-0067">ATP-binding</keyword>
<dbReference type="Proteomes" id="UP001210204">
    <property type="component" value="Unassembled WGS sequence"/>
</dbReference>
<evidence type="ECO:0000256" key="3">
    <source>
        <dbReference type="ARBA" id="ARBA00022490"/>
    </source>
</evidence>
<dbReference type="RefSeq" id="WP_021144620.1">
    <property type="nucleotide sequence ID" value="NZ_CP013216.1"/>
</dbReference>
<evidence type="ECO:0000256" key="2">
    <source>
        <dbReference type="ARBA" id="ARBA00010393"/>
    </source>
</evidence>
<keyword evidence="4" id="KW-0547">Nucleotide-binding</keyword>
<reference evidence="8" key="1">
    <citation type="submission" date="2023-01" db="EMBL/GenBank/DDBJ databases">
        <title>Human gut microbiome strain richness.</title>
        <authorList>
            <person name="Chen-Liaw A."/>
        </authorList>
    </citation>
    <scope>NUCLEOTIDE SEQUENCE</scope>
    <source>
        <strain evidence="8">1001095st1_G4_1001095IJ_161003</strain>
    </source>
</reference>
<organism evidence="8 9">
    <name type="scientific">Streptococcus salivarius</name>
    <dbReference type="NCBI Taxonomy" id="1304"/>
    <lineage>
        <taxon>Bacteria</taxon>
        <taxon>Bacillati</taxon>
        <taxon>Bacillota</taxon>
        <taxon>Bacilli</taxon>
        <taxon>Lactobacillales</taxon>
        <taxon>Streptococcaceae</taxon>
        <taxon>Streptococcus</taxon>
    </lineage>
</organism>